<dbReference type="RefSeq" id="XP_040742451.1">
    <property type="nucleotide sequence ID" value="XM_040891397.1"/>
</dbReference>
<evidence type="ECO:0000256" key="4">
    <source>
        <dbReference type="PROSITE-ProRule" id="PRU00267"/>
    </source>
</evidence>
<evidence type="ECO:0000256" key="5">
    <source>
        <dbReference type="SAM" id="MobiDB-lite"/>
    </source>
</evidence>
<dbReference type="InterPro" id="IPR036910">
    <property type="entry name" value="HMG_box_dom_sf"/>
</dbReference>
<dbReference type="Pfam" id="PF00505">
    <property type="entry name" value="HMG_box"/>
    <property type="match status" value="1"/>
</dbReference>
<keyword evidence="8" id="KW-1185">Reference proteome</keyword>
<dbReference type="InterPro" id="IPR009071">
    <property type="entry name" value="HMG_box_dom"/>
</dbReference>
<feature type="region of interest" description="Disordered" evidence="5">
    <location>
        <begin position="145"/>
        <end position="171"/>
    </location>
</feature>
<dbReference type="PANTHER" id="PTHR48112">
    <property type="entry name" value="HIGH MOBILITY GROUP PROTEIN DSP1"/>
    <property type="match status" value="1"/>
</dbReference>
<dbReference type="PANTHER" id="PTHR48112:SF32">
    <property type="entry name" value="HIGH MOBILITY GROUP PROTEIN B3"/>
    <property type="match status" value="1"/>
</dbReference>
<feature type="domain" description="HMG box" evidence="6">
    <location>
        <begin position="216"/>
        <end position="284"/>
    </location>
</feature>
<dbReference type="Proteomes" id="UP000193922">
    <property type="component" value="Unassembled WGS sequence"/>
</dbReference>
<dbReference type="OrthoDB" id="1919336at2759"/>
<dbReference type="CDD" id="cd00084">
    <property type="entry name" value="HMG-box_SF"/>
    <property type="match status" value="1"/>
</dbReference>
<evidence type="ECO:0000313" key="8">
    <source>
        <dbReference type="Proteomes" id="UP000193922"/>
    </source>
</evidence>
<feature type="region of interest" description="Disordered" evidence="5">
    <location>
        <begin position="284"/>
        <end position="341"/>
    </location>
</feature>
<gene>
    <name evidence="7" type="ORF">DL89DRAFT_323550</name>
</gene>
<reference evidence="7 8" key="1">
    <citation type="submission" date="2016-07" db="EMBL/GenBank/DDBJ databases">
        <title>Pervasive Adenine N6-methylation of Active Genes in Fungi.</title>
        <authorList>
            <consortium name="DOE Joint Genome Institute"/>
            <person name="Mondo S.J."/>
            <person name="Dannebaum R.O."/>
            <person name="Kuo R.C."/>
            <person name="Labutti K."/>
            <person name="Haridas S."/>
            <person name="Kuo A."/>
            <person name="Salamov A."/>
            <person name="Ahrendt S.R."/>
            <person name="Lipzen A."/>
            <person name="Sullivan W."/>
            <person name="Andreopoulos W.B."/>
            <person name="Clum A."/>
            <person name="Lindquist E."/>
            <person name="Daum C."/>
            <person name="Ramamoorthy G.K."/>
            <person name="Gryganskyi A."/>
            <person name="Culley D."/>
            <person name="Magnuson J.K."/>
            <person name="James T.Y."/>
            <person name="O'Malley M.A."/>
            <person name="Stajich J.E."/>
            <person name="Spatafora J.W."/>
            <person name="Visel A."/>
            <person name="Grigoriev I.V."/>
        </authorList>
    </citation>
    <scope>NUCLEOTIDE SEQUENCE [LARGE SCALE GENOMIC DNA]</scope>
    <source>
        <strain evidence="7 8">ATCC 12442</strain>
    </source>
</reference>
<feature type="compositionally biased region" description="Acidic residues" evidence="5">
    <location>
        <begin position="317"/>
        <end position="327"/>
    </location>
</feature>
<feature type="DNA-binding region" description="HMG box" evidence="4">
    <location>
        <begin position="216"/>
        <end position="284"/>
    </location>
</feature>
<dbReference type="SMART" id="SM00398">
    <property type="entry name" value="HMG"/>
    <property type="match status" value="1"/>
</dbReference>
<dbReference type="Gene3D" id="1.10.30.10">
    <property type="entry name" value="High mobility group box domain"/>
    <property type="match status" value="1"/>
</dbReference>
<protein>
    <recommendedName>
        <fullName evidence="6">HMG box domain-containing protein</fullName>
    </recommendedName>
</protein>
<dbReference type="InterPro" id="IPR050342">
    <property type="entry name" value="HMGB"/>
</dbReference>
<dbReference type="AlphaFoldDB" id="A0A1Y1W558"/>
<evidence type="ECO:0000256" key="2">
    <source>
        <dbReference type="ARBA" id="ARBA00023125"/>
    </source>
</evidence>
<evidence type="ECO:0000256" key="1">
    <source>
        <dbReference type="ARBA" id="ARBA00004123"/>
    </source>
</evidence>
<evidence type="ECO:0000256" key="3">
    <source>
        <dbReference type="ARBA" id="ARBA00023242"/>
    </source>
</evidence>
<keyword evidence="2 4" id="KW-0238">DNA-binding</keyword>
<comment type="subcellular location">
    <subcellularLocation>
        <location evidence="1">Nucleus</location>
    </subcellularLocation>
</comment>
<dbReference type="GeneID" id="63808045"/>
<proteinExistence type="predicted"/>
<dbReference type="GO" id="GO:0003677">
    <property type="term" value="F:DNA binding"/>
    <property type="evidence" value="ECO:0007669"/>
    <property type="project" value="UniProtKB-UniRule"/>
</dbReference>
<name>A0A1Y1W558_9FUNG</name>
<dbReference type="STRING" id="61395.A0A1Y1W558"/>
<dbReference type="EMBL" id="MCFD01000009">
    <property type="protein sequence ID" value="ORX68669.1"/>
    <property type="molecule type" value="Genomic_DNA"/>
</dbReference>
<dbReference type="PROSITE" id="PS50118">
    <property type="entry name" value="HMG_BOX_2"/>
    <property type="match status" value="1"/>
</dbReference>
<evidence type="ECO:0000313" key="7">
    <source>
        <dbReference type="EMBL" id="ORX68669.1"/>
    </source>
</evidence>
<dbReference type="GO" id="GO:0005634">
    <property type="term" value="C:nucleus"/>
    <property type="evidence" value="ECO:0007669"/>
    <property type="project" value="UniProtKB-SubCell"/>
</dbReference>
<keyword evidence="3 4" id="KW-0539">Nucleus</keyword>
<accession>A0A1Y1W558</accession>
<evidence type="ECO:0000259" key="6">
    <source>
        <dbReference type="PROSITE" id="PS50118"/>
    </source>
</evidence>
<dbReference type="SUPFAM" id="SSF47095">
    <property type="entry name" value="HMG-box"/>
    <property type="match status" value="1"/>
</dbReference>
<comment type="caution">
    <text evidence="7">The sequence shown here is derived from an EMBL/GenBank/DDBJ whole genome shotgun (WGS) entry which is preliminary data.</text>
</comment>
<sequence length="341" mass="37349">MKSFLTHTNGGSSTGAKSKRPRFEFLGIAEHTSSSSSDGDILGADGTYSSTMDYSKSSLRLHALINRLDSSINTMMCEGEVMSDMFVNIGSHFRRYNQLISNTLSTLKEITQVCAERGIDATAHKRYGDAPHGYMVEPMCHEPRSVATASTNMPSSLPLGSHQAPPPPPPPPMVSHAMVPLMNRATPHGAPSSPPRFHSALPSTASMGKPAITLSAKRPLSDFNFFCRDARKLVVEAHPEYTKEQVNKELGRIWSVLDKNSRQHYRSMYIQDKLRYKQDVATLSGSAKRDASGNKKIKSAGNANAADCNAPDRVCDQDTDETDDIDEPLAHTLLRSKSQVK</sequence>
<organism evidence="7 8">
    <name type="scientific">Linderina pennispora</name>
    <dbReference type="NCBI Taxonomy" id="61395"/>
    <lineage>
        <taxon>Eukaryota</taxon>
        <taxon>Fungi</taxon>
        <taxon>Fungi incertae sedis</taxon>
        <taxon>Zoopagomycota</taxon>
        <taxon>Kickxellomycotina</taxon>
        <taxon>Kickxellomycetes</taxon>
        <taxon>Kickxellales</taxon>
        <taxon>Kickxellaceae</taxon>
        <taxon>Linderina</taxon>
    </lineage>
</organism>